<dbReference type="Pfam" id="PF21716">
    <property type="entry name" value="dnstrm_HI1420"/>
    <property type="match status" value="1"/>
</dbReference>
<dbReference type="KEGG" id="gbn:GEOBRER4_03670"/>
<organism evidence="1 2">
    <name type="scientific">Citrifermentans bremense</name>
    <dbReference type="NCBI Taxonomy" id="60035"/>
    <lineage>
        <taxon>Bacteria</taxon>
        <taxon>Pseudomonadati</taxon>
        <taxon>Thermodesulfobacteriota</taxon>
        <taxon>Desulfuromonadia</taxon>
        <taxon>Geobacterales</taxon>
        <taxon>Geobacteraceae</taxon>
        <taxon>Citrifermentans</taxon>
    </lineage>
</organism>
<reference evidence="1 2" key="1">
    <citation type="submission" date="2020-06" db="EMBL/GenBank/DDBJ databases">
        <title>Interaction of electrochemicaly active bacteria, Geobacter bremensis R4 on different carbon anode.</title>
        <authorList>
            <person name="Meng L."/>
            <person name="Yoshida N."/>
        </authorList>
    </citation>
    <scope>NUCLEOTIDE SEQUENCE [LARGE SCALE GENOMIC DNA]</scope>
    <source>
        <strain evidence="1 2">R4</strain>
    </source>
</reference>
<dbReference type="RefSeq" id="WP_012774075.1">
    <property type="nucleotide sequence ID" value="NZ_AP023213.1"/>
</dbReference>
<accession>A0A6S6LUJ2</accession>
<dbReference type="AlphaFoldDB" id="A0A6S6LUJ2"/>
<sequence>MAHTTDYQKDLIEALKDPAEAAAYLNAALEEGDREAFLLALRNVAEANGGMAAVADKAHLNRESLYRTLSRRGNPEIRTLFNLLHGVGLRLNITPERASA</sequence>
<dbReference type="PANTHER" id="PTHR40275:SF1">
    <property type="entry name" value="SSL7038 PROTEIN"/>
    <property type="match status" value="1"/>
</dbReference>
<dbReference type="EMBL" id="AP023213">
    <property type="protein sequence ID" value="BCG45617.1"/>
    <property type="molecule type" value="Genomic_DNA"/>
</dbReference>
<dbReference type="NCBIfam" id="TIGR02684">
    <property type="entry name" value="dnstrm_HI1420"/>
    <property type="match status" value="1"/>
</dbReference>
<dbReference type="InterPro" id="IPR014057">
    <property type="entry name" value="HI1420"/>
</dbReference>
<protein>
    <submittedName>
        <fullName evidence="1">Addiction module antidote protein</fullName>
    </submittedName>
</protein>
<gene>
    <name evidence="1" type="ORF">GEOBRER4_n0374</name>
</gene>
<proteinExistence type="predicted"/>
<evidence type="ECO:0000313" key="1">
    <source>
        <dbReference type="EMBL" id="BCG45617.1"/>
    </source>
</evidence>
<evidence type="ECO:0000313" key="2">
    <source>
        <dbReference type="Proteomes" id="UP000515472"/>
    </source>
</evidence>
<dbReference type="PANTHER" id="PTHR40275">
    <property type="entry name" value="SSL7038 PROTEIN"/>
    <property type="match status" value="1"/>
</dbReference>
<name>A0A6S6LUJ2_9BACT</name>
<dbReference type="Proteomes" id="UP000515472">
    <property type="component" value="Chromosome"/>
</dbReference>
<keyword evidence="2" id="KW-1185">Reference proteome</keyword>